<evidence type="ECO:0000256" key="2">
    <source>
        <dbReference type="ARBA" id="ARBA00004123"/>
    </source>
</evidence>
<comment type="subcellular location">
    <subcellularLocation>
        <location evidence="2">Nucleus</location>
    </subcellularLocation>
</comment>
<evidence type="ECO:0000256" key="7">
    <source>
        <dbReference type="ARBA" id="ARBA00023242"/>
    </source>
</evidence>
<evidence type="ECO:0000256" key="3">
    <source>
        <dbReference type="ARBA" id="ARBA00006958"/>
    </source>
</evidence>
<feature type="domain" description="DDE Tnp4" evidence="8">
    <location>
        <begin position="108"/>
        <end position="269"/>
    </location>
</feature>
<reference evidence="9 10" key="1">
    <citation type="journal article" date="2022" name="Nat. Ecol. Evol.">
        <title>A masculinizing supergene underlies an exaggerated male reproductive morph in a spider.</title>
        <authorList>
            <person name="Hendrickx F."/>
            <person name="De Corte Z."/>
            <person name="Sonet G."/>
            <person name="Van Belleghem S.M."/>
            <person name="Kostlbacher S."/>
            <person name="Vangestel C."/>
        </authorList>
    </citation>
    <scope>NUCLEOTIDE SEQUENCE [LARGE SCALE GENOMIC DNA]</scope>
    <source>
        <strain evidence="9">W744_W776</strain>
    </source>
</reference>
<dbReference type="PANTHER" id="PTHR22930:SF85">
    <property type="entry name" value="GH03217P-RELATED"/>
    <property type="match status" value="1"/>
</dbReference>
<evidence type="ECO:0000256" key="5">
    <source>
        <dbReference type="ARBA" id="ARBA00022723"/>
    </source>
</evidence>
<evidence type="ECO:0000313" key="9">
    <source>
        <dbReference type="EMBL" id="KAG8175098.1"/>
    </source>
</evidence>
<evidence type="ECO:0000313" key="10">
    <source>
        <dbReference type="Proteomes" id="UP000827092"/>
    </source>
</evidence>
<dbReference type="AlphaFoldDB" id="A0AAV6TU23"/>
<protein>
    <recommendedName>
        <fullName evidence="8">DDE Tnp4 domain-containing protein</fullName>
    </recommendedName>
</protein>
<dbReference type="InterPro" id="IPR045249">
    <property type="entry name" value="HARBI1-like"/>
</dbReference>
<comment type="similarity">
    <text evidence="3">Belongs to the HARBI1 family.</text>
</comment>
<dbReference type="Pfam" id="PF13359">
    <property type="entry name" value="DDE_Tnp_4"/>
    <property type="match status" value="1"/>
</dbReference>
<gene>
    <name evidence="9" type="ORF">JTE90_001971</name>
</gene>
<proteinExistence type="inferred from homology"/>
<evidence type="ECO:0000256" key="6">
    <source>
        <dbReference type="ARBA" id="ARBA00022801"/>
    </source>
</evidence>
<keyword evidence="4" id="KW-0540">Nuclease</keyword>
<keyword evidence="5" id="KW-0479">Metal-binding</keyword>
<evidence type="ECO:0000259" key="8">
    <source>
        <dbReference type="Pfam" id="PF13359"/>
    </source>
</evidence>
<keyword evidence="10" id="KW-1185">Reference proteome</keyword>
<dbReference type="GO" id="GO:0046872">
    <property type="term" value="F:metal ion binding"/>
    <property type="evidence" value="ECO:0007669"/>
    <property type="project" value="UniProtKB-KW"/>
</dbReference>
<dbReference type="GO" id="GO:0005634">
    <property type="term" value="C:nucleus"/>
    <property type="evidence" value="ECO:0007669"/>
    <property type="project" value="UniProtKB-SubCell"/>
</dbReference>
<organism evidence="9 10">
    <name type="scientific">Oedothorax gibbosus</name>
    <dbReference type="NCBI Taxonomy" id="931172"/>
    <lineage>
        <taxon>Eukaryota</taxon>
        <taxon>Metazoa</taxon>
        <taxon>Ecdysozoa</taxon>
        <taxon>Arthropoda</taxon>
        <taxon>Chelicerata</taxon>
        <taxon>Arachnida</taxon>
        <taxon>Araneae</taxon>
        <taxon>Araneomorphae</taxon>
        <taxon>Entelegynae</taxon>
        <taxon>Araneoidea</taxon>
        <taxon>Linyphiidae</taxon>
        <taxon>Erigoninae</taxon>
        <taxon>Oedothorax</taxon>
    </lineage>
</organism>
<dbReference type="InterPro" id="IPR027806">
    <property type="entry name" value="HARBI1_dom"/>
</dbReference>
<dbReference type="PANTHER" id="PTHR22930">
    <property type="match status" value="1"/>
</dbReference>
<dbReference type="GO" id="GO:0016787">
    <property type="term" value="F:hydrolase activity"/>
    <property type="evidence" value="ECO:0007669"/>
    <property type="project" value="UniProtKB-KW"/>
</dbReference>
<comment type="cofactor">
    <cofactor evidence="1">
        <name>a divalent metal cation</name>
        <dbReference type="ChEBI" id="CHEBI:60240"/>
    </cofactor>
</comment>
<dbReference type="EMBL" id="JAFNEN010001074">
    <property type="protein sequence ID" value="KAG8175098.1"/>
    <property type="molecule type" value="Genomic_DNA"/>
</dbReference>
<dbReference type="GO" id="GO:0004518">
    <property type="term" value="F:nuclease activity"/>
    <property type="evidence" value="ECO:0007669"/>
    <property type="project" value="UniProtKB-KW"/>
</dbReference>
<dbReference type="Proteomes" id="UP000827092">
    <property type="component" value="Unassembled WGS sequence"/>
</dbReference>
<keyword evidence="6" id="KW-0378">Hydrolase</keyword>
<comment type="caution">
    <text evidence="9">The sequence shown here is derived from an EMBL/GenBank/DDBJ whole genome shotgun (WGS) entry which is preliminary data.</text>
</comment>
<sequence>MWTRRRTDNWWAKIVIPMDETEWRNNFRISKSTYRFLCEKLTTLDRMDTRMRHAIRRDKRIAIAVYTLSSSAEYRTIGNLFGVSKTSSVQDSTEFESFWDFPQCVGAIDGTHIKIQPPKVHAHSYYNYKQFYSVVLLAVVDYAYKFMYVNVGSCGRNNDAYVFQNSSMPAYLRREEMGKCSRELGGLQVPVYVVGDSAFPLMQTLQKPYPEFNGMPDTLRNYNYRLSCGRRVVENAFGRLKARFRILRKLENRLDTAVNIIHATCILNNVCEIFGDSVDPVWMNDVQLDSANTVSIVGNRDVEANNIREATVAHLFENQL</sequence>
<evidence type="ECO:0000256" key="4">
    <source>
        <dbReference type="ARBA" id="ARBA00022722"/>
    </source>
</evidence>
<keyword evidence="7" id="KW-0539">Nucleus</keyword>
<accession>A0AAV6TU23</accession>
<evidence type="ECO:0000256" key="1">
    <source>
        <dbReference type="ARBA" id="ARBA00001968"/>
    </source>
</evidence>
<name>A0AAV6TU23_9ARAC</name>